<dbReference type="KEGG" id="sus:Acid_3537"/>
<evidence type="ECO:0000256" key="2">
    <source>
        <dbReference type="ARBA" id="ARBA00001936"/>
    </source>
</evidence>
<evidence type="ECO:0000256" key="3">
    <source>
        <dbReference type="ARBA" id="ARBA00008766"/>
    </source>
</evidence>
<dbReference type="InterPro" id="IPR029149">
    <property type="entry name" value="Creatin/AminoP/Spt16_N"/>
</dbReference>
<dbReference type="GO" id="GO:0006508">
    <property type="term" value="P:proteolysis"/>
    <property type="evidence" value="ECO:0007669"/>
    <property type="project" value="TreeGrafter"/>
</dbReference>
<dbReference type="Gene3D" id="3.40.350.10">
    <property type="entry name" value="Creatinase/prolidase N-terminal domain"/>
    <property type="match status" value="1"/>
</dbReference>
<evidence type="ECO:0000313" key="9">
    <source>
        <dbReference type="EMBL" id="ABJ84509.1"/>
    </source>
</evidence>
<reference evidence="9" key="1">
    <citation type="submission" date="2006-10" db="EMBL/GenBank/DDBJ databases">
        <title>Complete sequence of Solibacter usitatus Ellin6076.</title>
        <authorList>
            <consortium name="US DOE Joint Genome Institute"/>
            <person name="Copeland A."/>
            <person name="Lucas S."/>
            <person name="Lapidus A."/>
            <person name="Barry K."/>
            <person name="Detter J.C."/>
            <person name="Glavina del Rio T."/>
            <person name="Hammon N."/>
            <person name="Israni S."/>
            <person name="Dalin E."/>
            <person name="Tice H."/>
            <person name="Pitluck S."/>
            <person name="Thompson L.S."/>
            <person name="Brettin T."/>
            <person name="Bruce D."/>
            <person name="Han C."/>
            <person name="Tapia R."/>
            <person name="Gilna P."/>
            <person name="Schmutz J."/>
            <person name="Larimer F."/>
            <person name="Land M."/>
            <person name="Hauser L."/>
            <person name="Kyrpides N."/>
            <person name="Mikhailova N."/>
            <person name="Janssen P.H."/>
            <person name="Kuske C.R."/>
            <person name="Richardson P."/>
        </authorList>
    </citation>
    <scope>NUCLEOTIDE SEQUENCE</scope>
    <source>
        <strain evidence="9">Ellin6076</strain>
    </source>
</reference>
<dbReference type="eggNOG" id="COG0006">
    <property type="taxonomic scope" value="Bacteria"/>
</dbReference>
<dbReference type="Pfam" id="PF05195">
    <property type="entry name" value="AMP_N"/>
    <property type="match status" value="1"/>
</dbReference>
<comment type="catalytic activity">
    <reaction evidence="1">
        <text>Release of any N-terminal amino acid, including proline, that is linked to proline, even from a dipeptide or tripeptide.</text>
        <dbReference type="EC" id="3.4.11.9"/>
    </reaction>
</comment>
<accession>Q020Y0</accession>
<dbReference type="GO" id="GO:0030145">
    <property type="term" value="F:manganese ion binding"/>
    <property type="evidence" value="ECO:0007669"/>
    <property type="project" value="InterPro"/>
</dbReference>
<protein>
    <recommendedName>
        <fullName evidence="4">Xaa-Pro aminopeptidase</fullName>
        <ecNumber evidence="4">3.4.11.9</ecNumber>
    </recommendedName>
</protein>
<evidence type="ECO:0000259" key="8">
    <source>
        <dbReference type="SMART" id="SM01011"/>
    </source>
</evidence>
<keyword evidence="7" id="KW-0464">Manganese</keyword>
<dbReference type="Gene3D" id="3.90.230.10">
    <property type="entry name" value="Creatinase/methionine aminopeptidase superfamily"/>
    <property type="match status" value="1"/>
</dbReference>
<keyword evidence="5" id="KW-0479">Metal-binding</keyword>
<keyword evidence="6" id="KW-0378">Hydrolase</keyword>
<evidence type="ECO:0000256" key="6">
    <source>
        <dbReference type="ARBA" id="ARBA00022801"/>
    </source>
</evidence>
<comment type="similarity">
    <text evidence="3">Belongs to the peptidase M24B family.</text>
</comment>
<dbReference type="PANTHER" id="PTHR43226:SF4">
    <property type="entry name" value="XAA-PRO AMINOPEPTIDASE 3"/>
    <property type="match status" value="1"/>
</dbReference>
<evidence type="ECO:0000256" key="7">
    <source>
        <dbReference type="ARBA" id="ARBA00023211"/>
    </source>
</evidence>
<sequence length="469" mass="52438" precursor="true">MHYFALLLIGLPLAGQPVFTDVFPRDEYAARRARVMAKLGDGVAIIQGTTERPGEQPLRQANQFFYISGVVEPRAILIVDGKTHISTLFLNPRNERRETMMFGPGLYPGEDAVRSTGIEAVLQRSEFQSALEAIAKEGRTIYTPFRPEVLGCASASDPIALARATKSDPWDGRASREEAFIEHVKAAAPKSAIENLDPILDELRGTKSPREIAIIREATRIAGLGIIEAMRDARPGMKEYELQADAEYVFKKYGAYGPSYFALIATGENTWYSHYHKNTRALDAGDLVQFDYAPDFKYYSSDVTRVFPAGGKFSPRQREFYTIYLRLYQALMTSIQVHARPADIIKHAVVKMDTVMSKFTFTDATIKQAATTFVERYRNSRANSLGHSVGMEVHDVRNPTDTLEPGQIFTIEPAMLIPAEHVGIRLEDMILITESGYENLSAFVPVEIADIEKMMTRHGLSDAQVQLKK</sequence>
<dbReference type="SUPFAM" id="SSF55920">
    <property type="entry name" value="Creatinase/aminopeptidase"/>
    <property type="match status" value="1"/>
</dbReference>
<dbReference type="OrthoDB" id="9806388at2"/>
<proteinExistence type="inferred from homology"/>
<dbReference type="InterPro" id="IPR036005">
    <property type="entry name" value="Creatinase/aminopeptidase-like"/>
</dbReference>
<dbReference type="InterPro" id="IPR052433">
    <property type="entry name" value="X-Pro_dipept-like"/>
</dbReference>
<feature type="domain" description="Aminopeptidase P N-terminal" evidence="8">
    <location>
        <begin position="23"/>
        <end position="151"/>
    </location>
</feature>
<dbReference type="SUPFAM" id="SSF53092">
    <property type="entry name" value="Creatinase/prolidase N-terminal domain"/>
    <property type="match status" value="1"/>
</dbReference>
<evidence type="ECO:0000256" key="4">
    <source>
        <dbReference type="ARBA" id="ARBA00012574"/>
    </source>
</evidence>
<dbReference type="EC" id="3.4.11.9" evidence="4"/>
<dbReference type="EMBL" id="CP000473">
    <property type="protein sequence ID" value="ABJ84509.1"/>
    <property type="molecule type" value="Genomic_DNA"/>
</dbReference>
<dbReference type="GO" id="GO:0070006">
    <property type="term" value="F:metalloaminopeptidase activity"/>
    <property type="evidence" value="ECO:0007669"/>
    <property type="project" value="InterPro"/>
</dbReference>
<dbReference type="InterPro" id="IPR007865">
    <property type="entry name" value="Aminopep_P_N"/>
</dbReference>
<organism evidence="9">
    <name type="scientific">Solibacter usitatus (strain Ellin6076)</name>
    <dbReference type="NCBI Taxonomy" id="234267"/>
    <lineage>
        <taxon>Bacteria</taxon>
        <taxon>Pseudomonadati</taxon>
        <taxon>Acidobacteriota</taxon>
        <taxon>Terriglobia</taxon>
        <taxon>Bryobacterales</taxon>
        <taxon>Solibacteraceae</taxon>
        <taxon>Candidatus Solibacter</taxon>
    </lineage>
</organism>
<dbReference type="PANTHER" id="PTHR43226">
    <property type="entry name" value="XAA-PRO AMINOPEPTIDASE 3"/>
    <property type="match status" value="1"/>
</dbReference>
<dbReference type="InParanoid" id="Q020Y0"/>
<evidence type="ECO:0000256" key="5">
    <source>
        <dbReference type="ARBA" id="ARBA00022723"/>
    </source>
</evidence>
<dbReference type="AlphaFoldDB" id="Q020Y0"/>
<dbReference type="STRING" id="234267.Acid_3537"/>
<gene>
    <name evidence="9" type="ordered locus">Acid_3537</name>
</gene>
<comment type="cofactor">
    <cofactor evidence="2">
        <name>Mn(2+)</name>
        <dbReference type="ChEBI" id="CHEBI:29035"/>
    </cofactor>
</comment>
<evidence type="ECO:0000256" key="1">
    <source>
        <dbReference type="ARBA" id="ARBA00001424"/>
    </source>
</evidence>
<dbReference type="HOGENOM" id="CLU_017266_1_0_0"/>
<dbReference type="InterPro" id="IPR000994">
    <property type="entry name" value="Pept_M24"/>
</dbReference>
<dbReference type="Pfam" id="PF00557">
    <property type="entry name" value="Peptidase_M24"/>
    <property type="match status" value="1"/>
</dbReference>
<dbReference type="SMART" id="SM01011">
    <property type="entry name" value="AMP_N"/>
    <property type="match status" value="1"/>
</dbReference>
<name>Q020Y0_SOLUE</name>